<reference evidence="2" key="1">
    <citation type="submission" date="2023-07" db="EMBL/GenBank/DDBJ databases">
        <title>draft genome sequence of fig (Ficus carica).</title>
        <authorList>
            <person name="Takahashi T."/>
            <person name="Nishimura K."/>
        </authorList>
    </citation>
    <scope>NUCLEOTIDE SEQUENCE</scope>
</reference>
<keyword evidence="3" id="KW-1185">Reference proteome</keyword>
<sequence>MKKQKVATDEDFDHVPSSSVGKLEQVAPPTASTTAGAAPNLFYTSEFSTFDYGCWLERMGLTGESSIPEDSMDYIDLYLNHDPSLDLQTNCLMPFERDYILQLVAVILATLTKTRANMVTPTLRALVILSWQSLCRLGMKLPLLEKLVATSQKPTALFEAHCSVQEAVKLWEASSDDLRRLRTILASKVE</sequence>
<gene>
    <name evidence="2" type="ORF">TIFTF001_015861</name>
</gene>
<dbReference type="AlphaFoldDB" id="A0AA88D5K4"/>
<dbReference type="EMBL" id="BTGU01000023">
    <property type="protein sequence ID" value="GMN46688.1"/>
    <property type="molecule type" value="Genomic_DNA"/>
</dbReference>
<evidence type="ECO:0000313" key="3">
    <source>
        <dbReference type="Proteomes" id="UP001187192"/>
    </source>
</evidence>
<comment type="caution">
    <text evidence="2">The sequence shown here is derived from an EMBL/GenBank/DDBJ whole genome shotgun (WGS) entry which is preliminary data.</text>
</comment>
<dbReference type="Proteomes" id="UP001187192">
    <property type="component" value="Unassembled WGS sequence"/>
</dbReference>
<proteinExistence type="predicted"/>
<evidence type="ECO:0000256" key="1">
    <source>
        <dbReference type="SAM" id="MobiDB-lite"/>
    </source>
</evidence>
<protein>
    <submittedName>
        <fullName evidence="2">Uncharacterized protein</fullName>
    </submittedName>
</protein>
<name>A0AA88D5K4_FICCA</name>
<feature type="region of interest" description="Disordered" evidence="1">
    <location>
        <begin position="1"/>
        <end position="31"/>
    </location>
</feature>
<accession>A0AA88D5K4</accession>
<organism evidence="2 3">
    <name type="scientific">Ficus carica</name>
    <name type="common">Common fig</name>
    <dbReference type="NCBI Taxonomy" id="3494"/>
    <lineage>
        <taxon>Eukaryota</taxon>
        <taxon>Viridiplantae</taxon>
        <taxon>Streptophyta</taxon>
        <taxon>Embryophyta</taxon>
        <taxon>Tracheophyta</taxon>
        <taxon>Spermatophyta</taxon>
        <taxon>Magnoliopsida</taxon>
        <taxon>eudicotyledons</taxon>
        <taxon>Gunneridae</taxon>
        <taxon>Pentapetalae</taxon>
        <taxon>rosids</taxon>
        <taxon>fabids</taxon>
        <taxon>Rosales</taxon>
        <taxon>Moraceae</taxon>
        <taxon>Ficeae</taxon>
        <taxon>Ficus</taxon>
    </lineage>
</organism>
<evidence type="ECO:0000313" key="2">
    <source>
        <dbReference type="EMBL" id="GMN46688.1"/>
    </source>
</evidence>